<evidence type="ECO:0000313" key="2">
    <source>
        <dbReference type="EMBL" id="KFO29672.1"/>
    </source>
</evidence>
<sequence length="71" mass="8117">MEAGGNGRGVEGGAWRKDPERVRLHRLTPDDEHGYYVFQLPIVDRFPSSDTVKRKPQADIKGPQNQYNLDH</sequence>
<reference evidence="2 3" key="1">
    <citation type="submission" date="2013-11" db="EMBL/GenBank/DDBJ databases">
        <title>The Damaraland mole rat (Fukomys damarensis) genome and evolution of African mole rats.</title>
        <authorList>
            <person name="Gladyshev V.N."/>
            <person name="Fang X."/>
        </authorList>
    </citation>
    <scope>NUCLEOTIDE SEQUENCE [LARGE SCALE GENOMIC DNA]</scope>
    <source>
        <tissue evidence="2">Liver</tissue>
    </source>
</reference>
<proteinExistence type="predicted"/>
<dbReference type="Proteomes" id="UP000028990">
    <property type="component" value="Unassembled WGS sequence"/>
</dbReference>
<evidence type="ECO:0000313" key="3">
    <source>
        <dbReference type="Proteomes" id="UP000028990"/>
    </source>
</evidence>
<evidence type="ECO:0000256" key="1">
    <source>
        <dbReference type="SAM" id="MobiDB-lite"/>
    </source>
</evidence>
<dbReference type="EMBL" id="KN122569">
    <property type="protein sequence ID" value="KFO29672.1"/>
    <property type="molecule type" value="Genomic_DNA"/>
</dbReference>
<accession>A0A091DF33</accession>
<feature type="region of interest" description="Disordered" evidence="1">
    <location>
        <begin position="49"/>
        <end position="71"/>
    </location>
</feature>
<gene>
    <name evidence="2" type="ORF">H920_08827</name>
</gene>
<protein>
    <submittedName>
        <fullName evidence="2">Uncharacterized protein</fullName>
    </submittedName>
</protein>
<dbReference type="AlphaFoldDB" id="A0A091DF33"/>
<organism evidence="2 3">
    <name type="scientific">Fukomys damarensis</name>
    <name type="common">Damaraland mole rat</name>
    <name type="synonym">Cryptomys damarensis</name>
    <dbReference type="NCBI Taxonomy" id="885580"/>
    <lineage>
        <taxon>Eukaryota</taxon>
        <taxon>Metazoa</taxon>
        <taxon>Chordata</taxon>
        <taxon>Craniata</taxon>
        <taxon>Vertebrata</taxon>
        <taxon>Euteleostomi</taxon>
        <taxon>Mammalia</taxon>
        <taxon>Eutheria</taxon>
        <taxon>Euarchontoglires</taxon>
        <taxon>Glires</taxon>
        <taxon>Rodentia</taxon>
        <taxon>Hystricomorpha</taxon>
        <taxon>Bathyergidae</taxon>
        <taxon>Fukomys</taxon>
    </lineage>
</organism>
<keyword evidence="3" id="KW-1185">Reference proteome</keyword>
<name>A0A091DF33_FUKDA</name>